<dbReference type="Proteomes" id="UP000319732">
    <property type="component" value="Unassembled WGS sequence"/>
</dbReference>
<feature type="transmembrane region" description="Helical" evidence="6">
    <location>
        <begin position="384"/>
        <end position="402"/>
    </location>
</feature>
<dbReference type="Pfam" id="PF07695">
    <property type="entry name" value="7TMR-DISM_7TM"/>
    <property type="match status" value="1"/>
</dbReference>
<feature type="domain" description="Histidine kinase" evidence="7">
    <location>
        <begin position="520"/>
        <end position="742"/>
    </location>
</feature>
<dbReference type="InterPro" id="IPR011006">
    <property type="entry name" value="CheY-like_superfamily"/>
</dbReference>
<evidence type="ECO:0000313" key="9">
    <source>
        <dbReference type="EMBL" id="TQV71734.1"/>
    </source>
</evidence>
<dbReference type="InterPro" id="IPR011623">
    <property type="entry name" value="7TMR_DISM_rcpt_extracell_dom1"/>
</dbReference>
<dbReference type="InterPro" id="IPR036097">
    <property type="entry name" value="HisK_dim/P_sf"/>
</dbReference>
<feature type="transmembrane region" description="Helical" evidence="6">
    <location>
        <begin position="286"/>
        <end position="305"/>
    </location>
</feature>
<evidence type="ECO:0000256" key="1">
    <source>
        <dbReference type="ARBA" id="ARBA00000085"/>
    </source>
</evidence>
<gene>
    <name evidence="9" type="ORF">FKG94_18965</name>
</gene>
<dbReference type="GO" id="GO:0000155">
    <property type="term" value="F:phosphorelay sensor kinase activity"/>
    <property type="evidence" value="ECO:0007669"/>
    <property type="project" value="InterPro"/>
</dbReference>
<evidence type="ECO:0000256" key="5">
    <source>
        <dbReference type="PROSITE-ProRule" id="PRU00169"/>
    </source>
</evidence>
<dbReference type="EC" id="2.7.13.3" evidence="2"/>
<dbReference type="Gene3D" id="2.60.40.2380">
    <property type="match status" value="1"/>
</dbReference>
<keyword evidence="6" id="KW-0812">Transmembrane</keyword>
<dbReference type="CDD" id="cd17546">
    <property type="entry name" value="REC_hyHK_CKI1_RcsC-like"/>
    <property type="match status" value="1"/>
</dbReference>
<feature type="transmembrane region" description="Helical" evidence="6">
    <location>
        <begin position="441"/>
        <end position="460"/>
    </location>
</feature>
<dbReference type="Gene3D" id="3.40.50.2300">
    <property type="match status" value="1"/>
</dbReference>
<evidence type="ECO:0000256" key="4">
    <source>
        <dbReference type="ARBA" id="ARBA00023012"/>
    </source>
</evidence>
<keyword evidence="4" id="KW-0902">Two-component regulatory system</keyword>
<keyword evidence="6" id="KW-1133">Transmembrane helix</keyword>
<feature type="domain" description="Response regulatory" evidence="8">
    <location>
        <begin position="761"/>
        <end position="882"/>
    </location>
</feature>
<dbReference type="Pfam" id="PF00072">
    <property type="entry name" value="Response_reg"/>
    <property type="match status" value="1"/>
</dbReference>
<sequence>MASARYGVLWRMMSDCRRHSPLTGRPRQSPAPVREFAATIDKLRALYNRSTIAVNEPGTAIDQFRSSIDRHKAAAGKSNPSVKKLRAAVKKLRAAPDRYKALVGGLGAVCTLLAGLMLPSTAASGALTIDRDTGIVDLAPHVDILPDREGLLRLPEVLAQSDRFSPFPTDRLWLAPGATAYWLRFSLDHRPQAPEELFLSILPSDLDYIDLFQVREASGEIVLHRQAGLAYPRNHDSLQQANYLFTLPKTTPGATTYYLRLQSDKAINLSMRLSRASHLLVESARINWWAGHLFGILTLLILVNLSQIWRDKSKNPLWYSGFLLMALLYIAARWGYINRYLPDYVQLFDLAIALFAYGTLLCYSEFSRSYFKTRKQLPKWDLALRFYTGLTIGGFLVTLLIPRGLAGALSATLAILGMLMFFTLGIFAVFQGMRRAHYYTIARVITTPIMLCYILSLYQILPWSYYIVWLLLAAIALEGIVMTYTLVQYSVSRFDHRMRHHYETTLQRNTRRSYAKTMRQIDRELRTPISGVIGMAELLLDTSLTRSQRDQVQTIRRSGHSLLKWLTRLCDWSNLHHDRIAFDSVPFELKTLMEEFAEDCREQAEDRKVRLTLSLDPRLPELLQGDPHRLKQILTGIFEHALYYSEQGTLALELRPATEKNTWEITLADDQSGLQPEEVAALTNAGAGDEFIASQAIAPQFVLPQRDWFVAQRLAVHMGGDITLSLAGDAGARYTCRVQIPPHTLLQRSEADYNDLLRERRLLVVDDSASSRKVVSKRADRWGMRVSSAPSGREALAILHSVTNLGGHFDLIILDHNMPGMSGLELAERIDRDPKLRHTPMIMLSGAGSLPSPEKARAVGISQCLKKPVSARTLKITLAEELTVALARRGEHQPAITARSRAQ</sequence>
<reference evidence="9 10" key="1">
    <citation type="submission" date="2019-06" db="EMBL/GenBank/DDBJ databases">
        <title>Whole genome sequence for Cellvibrionaceae sp. R142.</title>
        <authorList>
            <person name="Wang G."/>
        </authorList>
    </citation>
    <scope>NUCLEOTIDE SEQUENCE [LARGE SCALE GENOMIC DNA]</scope>
    <source>
        <strain evidence="9 10">R142</strain>
    </source>
</reference>
<dbReference type="SMART" id="SM00448">
    <property type="entry name" value="REC"/>
    <property type="match status" value="1"/>
</dbReference>
<dbReference type="InterPro" id="IPR003661">
    <property type="entry name" value="HisK_dim/P_dom"/>
</dbReference>
<feature type="transmembrane region" description="Helical" evidence="6">
    <location>
        <begin position="343"/>
        <end position="363"/>
    </location>
</feature>
<accession>A0A545T3E1</accession>
<dbReference type="InterPro" id="IPR036890">
    <property type="entry name" value="HATPase_C_sf"/>
</dbReference>
<protein>
    <recommendedName>
        <fullName evidence="2">histidine kinase</fullName>
        <ecNumber evidence="2">2.7.13.3</ecNumber>
    </recommendedName>
</protein>
<dbReference type="Gene3D" id="3.30.565.10">
    <property type="entry name" value="Histidine kinase-like ATPase, C-terminal domain"/>
    <property type="match status" value="1"/>
</dbReference>
<keyword evidence="10" id="KW-1185">Reference proteome</keyword>
<dbReference type="PANTHER" id="PTHR45339:SF1">
    <property type="entry name" value="HYBRID SIGNAL TRANSDUCTION HISTIDINE KINASE J"/>
    <property type="match status" value="1"/>
</dbReference>
<dbReference type="CDD" id="cd00082">
    <property type="entry name" value="HisKA"/>
    <property type="match status" value="1"/>
</dbReference>
<feature type="modified residue" description="4-aspartylphosphate" evidence="5">
    <location>
        <position position="815"/>
    </location>
</feature>
<dbReference type="SUPFAM" id="SSF55874">
    <property type="entry name" value="ATPase domain of HSP90 chaperone/DNA topoisomerase II/histidine kinase"/>
    <property type="match status" value="1"/>
</dbReference>
<comment type="catalytic activity">
    <reaction evidence="1">
        <text>ATP + protein L-histidine = ADP + protein N-phospho-L-histidine.</text>
        <dbReference type="EC" id="2.7.13.3"/>
    </reaction>
</comment>
<dbReference type="SUPFAM" id="SSF52172">
    <property type="entry name" value="CheY-like"/>
    <property type="match status" value="1"/>
</dbReference>
<dbReference type="PROSITE" id="PS50110">
    <property type="entry name" value="RESPONSE_REGULATORY"/>
    <property type="match status" value="1"/>
</dbReference>
<dbReference type="OrthoDB" id="6187449at2"/>
<dbReference type="PROSITE" id="PS50109">
    <property type="entry name" value="HIS_KIN"/>
    <property type="match status" value="1"/>
</dbReference>
<evidence type="ECO:0000259" key="8">
    <source>
        <dbReference type="PROSITE" id="PS50110"/>
    </source>
</evidence>
<comment type="caution">
    <text evidence="9">The sequence shown here is derived from an EMBL/GenBank/DDBJ whole genome shotgun (WGS) entry which is preliminary data.</text>
</comment>
<dbReference type="InterPro" id="IPR001789">
    <property type="entry name" value="Sig_transdc_resp-reg_receiver"/>
</dbReference>
<dbReference type="SUPFAM" id="SSF47384">
    <property type="entry name" value="Homodimeric domain of signal transducing histidine kinase"/>
    <property type="match status" value="1"/>
</dbReference>
<proteinExistence type="predicted"/>
<dbReference type="AlphaFoldDB" id="A0A545T3E1"/>
<feature type="transmembrane region" description="Helical" evidence="6">
    <location>
        <begin position="466"/>
        <end position="487"/>
    </location>
</feature>
<dbReference type="SMART" id="SM00388">
    <property type="entry name" value="HisKA"/>
    <property type="match status" value="1"/>
</dbReference>
<evidence type="ECO:0000313" key="10">
    <source>
        <dbReference type="Proteomes" id="UP000319732"/>
    </source>
</evidence>
<dbReference type="InterPro" id="IPR011622">
    <property type="entry name" value="7TMR_DISM_rcpt_extracell_dom2"/>
</dbReference>
<feature type="transmembrane region" description="Helical" evidence="6">
    <location>
        <begin position="317"/>
        <end position="337"/>
    </location>
</feature>
<evidence type="ECO:0000256" key="2">
    <source>
        <dbReference type="ARBA" id="ARBA00012438"/>
    </source>
</evidence>
<evidence type="ECO:0000259" key="7">
    <source>
        <dbReference type="PROSITE" id="PS50109"/>
    </source>
</evidence>
<dbReference type="Gene3D" id="1.10.287.130">
    <property type="match status" value="1"/>
</dbReference>
<name>A0A545T3E1_9GAMM</name>
<dbReference type="EMBL" id="VHSG01000020">
    <property type="protein sequence ID" value="TQV71734.1"/>
    <property type="molecule type" value="Genomic_DNA"/>
</dbReference>
<keyword evidence="6" id="KW-0472">Membrane</keyword>
<feature type="transmembrane region" description="Helical" evidence="6">
    <location>
        <begin position="408"/>
        <end position="429"/>
    </location>
</feature>
<keyword evidence="3 5" id="KW-0597">Phosphoprotein</keyword>
<evidence type="ECO:0000256" key="3">
    <source>
        <dbReference type="ARBA" id="ARBA00022553"/>
    </source>
</evidence>
<dbReference type="Pfam" id="PF00512">
    <property type="entry name" value="HisKA"/>
    <property type="match status" value="1"/>
</dbReference>
<dbReference type="Pfam" id="PF07696">
    <property type="entry name" value="7TMR-DISMED2"/>
    <property type="match status" value="1"/>
</dbReference>
<dbReference type="InterPro" id="IPR005467">
    <property type="entry name" value="His_kinase_dom"/>
</dbReference>
<organism evidence="9 10">
    <name type="scientific">Exilibacterium tricleocarpae</name>
    <dbReference type="NCBI Taxonomy" id="2591008"/>
    <lineage>
        <taxon>Bacteria</taxon>
        <taxon>Pseudomonadati</taxon>
        <taxon>Pseudomonadota</taxon>
        <taxon>Gammaproteobacteria</taxon>
        <taxon>Cellvibrionales</taxon>
        <taxon>Cellvibrionaceae</taxon>
        <taxon>Exilibacterium</taxon>
    </lineage>
</organism>
<evidence type="ECO:0000256" key="6">
    <source>
        <dbReference type="SAM" id="Phobius"/>
    </source>
</evidence>
<dbReference type="PANTHER" id="PTHR45339">
    <property type="entry name" value="HYBRID SIGNAL TRANSDUCTION HISTIDINE KINASE J"/>
    <property type="match status" value="1"/>
</dbReference>